<feature type="domain" description="Peptidase S11 D-alanyl-D-alanine carboxypeptidase A N-terminal" evidence="10">
    <location>
        <begin position="87"/>
        <end position="320"/>
    </location>
</feature>
<dbReference type="PANTHER" id="PTHR21581">
    <property type="entry name" value="D-ALANYL-D-ALANINE CARBOXYPEPTIDASE"/>
    <property type="match status" value="1"/>
</dbReference>
<gene>
    <name evidence="11" type="ORF">CLOHYLEM_04911</name>
</gene>
<evidence type="ECO:0000259" key="10">
    <source>
        <dbReference type="Pfam" id="PF00768"/>
    </source>
</evidence>
<dbReference type="GO" id="GO:0071555">
    <property type="term" value="P:cell wall organization"/>
    <property type="evidence" value="ECO:0007669"/>
    <property type="project" value="UniProtKB-KW"/>
</dbReference>
<dbReference type="GO" id="GO:0009002">
    <property type="term" value="F:serine-type D-Ala-D-Ala carboxypeptidase activity"/>
    <property type="evidence" value="ECO:0007669"/>
    <property type="project" value="InterPro"/>
</dbReference>
<keyword evidence="2" id="KW-0732">Signal</keyword>
<evidence type="ECO:0000256" key="9">
    <source>
        <dbReference type="RuleBase" id="RU004016"/>
    </source>
</evidence>
<dbReference type="EMBL" id="ABYI02000018">
    <property type="protein sequence ID" value="EEG74950.1"/>
    <property type="molecule type" value="Genomic_DNA"/>
</dbReference>
<evidence type="ECO:0000256" key="3">
    <source>
        <dbReference type="ARBA" id="ARBA00022801"/>
    </source>
</evidence>
<dbReference type="SUPFAM" id="SSF56601">
    <property type="entry name" value="beta-lactamase/transpeptidase-like"/>
    <property type="match status" value="1"/>
</dbReference>
<dbReference type="PANTHER" id="PTHR21581:SF6">
    <property type="entry name" value="TRAFFICKING PROTEIN PARTICLE COMPLEX SUBUNIT 12"/>
    <property type="match status" value="1"/>
</dbReference>
<dbReference type="Proteomes" id="UP000004893">
    <property type="component" value="Unassembled WGS sequence"/>
</dbReference>
<dbReference type="eggNOG" id="COG1686">
    <property type="taxonomic scope" value="Bacteria"/>
</dbReference>
<feature type="active site" description="Acyl-ester intermediate" evidence="7">
    <location>
        <position position="117"/>
    </location>
</feature>
<keyword evidence="3" id="KW-0378">Hydrolase</keyword>
<protein>
    <submittedName>
        <fullName evidence="11">Serine-type D-Ala-D-Ala carboxypeptidase</fullName>
    </submittedName>
</protein>
<proteinExistence type="inferred from homology"/>
<evidence type="ECO:0000256" key="2">
    <source>
        <dbReference type="ARBA" id="ARBA00022729"/>
    </source>
</evidence>
<feature type="active site" description="Proton acceptor" evidence="7">
    <location>
        <position position="120"/>
    </location>
</feature>
<name>C0BYM2_9FIRM</name>
<dbReference type="MEROPS" id="S11.004"/>
<keyword evidence="4" id="KW-0133">Cell shape</keyword>
<organism evidence="11 12">
    <name type="scientific">[Clostridium] hylemonae DSM 15053</name>
    <dbReference type="NCBI Taxonomy" id="553973"/>
    <lineage>
        <taxon>Bacteria</taxon>
        <taxon>Bacillati</taxon>
        <taxon>Bacillota</taxon>
        <taxon>Clostridia</taxon>
        <taxon>Lachnospirales</taxon>
        <taxon>Lachnospiraceae</taxon>
    </lineage>
</organism>
<dbReference type="STRING" id="553973.CLOHYLEM_04911"/>
<dbReference type="InterPro" id="IPR018044">
    <property type="entry name" value="Peptidase_S11"/>
</dbReference>
<dbReference type="InterPro" id="IPR001967">
    <property type="entry name" value="Peptidase_S11_N"/>
</dbReference>
<sequence length="348" mass="38309">MKQRSYRKRQVYAMNNRRYKKPLPGRKYKRRRRKRIRLFLSATAVTLILLCVFLSAKILSPLMLEKGNAAESPYGSSASPLTVDLKNLYSPSAVLVDLDTGKTIAGNNSDDTIYPASLTKIMTAILAVEKTENLDEIITLPYDFFQNLYAEEASMAGFEPGEAVCLRDLLYGILLPSGAECCLAFADKIAGSEEDFVKLMNKKAEALGMEHTQFCNSTGLHDDEHYSTVEDLALLLKYALGNDDFREAFTASRHSTRPSAQHPGGFTFYSTMFENMSSAKVTGGEILGGKTGYTKEAGLCLASLADVNGKEYILVTAKADGNHDTEQFHILDAVNVYNQIGASAQNSQ</sequence>
<comment type="similarity">
    <text evidence="1 9">Belongs to the peptidase S11 family.</text>
</comment>
<dbReference type="Pfam" id="PF00768">
    <property type="entry name" value="Peptidase_S11"/>
    <property type="match status" value="1"/>
</dbReference>
<keyword evidence="5" id="KW-0573">Peptidoglycan synthesis</keyword>
<evidence type="ECO:0000256" key="7">
    <source>
        <dbReference type="PIRSR" id="PIRSR618044-1"/>
    </source>
</evidence>
<evidence type="ECO:0000256" key="6">
    <source>
        <dbReference type="ARBA" id="ARBA00023316"/>
    </source>
</evidence>
<evidence type="ECO:0000256" key="5">
    <source>
        <dbReference type="ARBA" id="ARBA00022984"/>
    </source>
</evidence>
<keyword evidence="11" id="KW-0645">Protease</keyword>
<dbReference type="GO" id="GO:0009252">
    <property type="term" value="P:peptidoglycan biosynthetic process"/>
    <property type="evidence" value="ECO:0007669"/>
    <property type="project" value="UniProtKB-KW"/>
</dbReference>
<keyword evidence="12" id="KW-1185">Reference proteome</keyword>
<keyword evidence="6" id="KW-0961">Cell wall biogenesis/degradation</keyword>
<dbReference type="InterPro" id="IPR012338">
    <property type="entry name" value="Beta-lactam/transpept-like"/>
</dbReference>
<dbReference type="GO" id="GO:0008360">
    <property type="term" value="P:regulation of cell shape"/>
    <property type="evidence" value="ECO:0007669"/>
    <property type="project" value="UniProtKB-KW"/>
</dbReference>
<comment type="caution">
    <text evidence="11">The sequence shown here is derived from an EMBL/GenBank/DDBJ whole genome shotgun (WGS) entry which is preliminary data.</text>
</comment>
<evidence type="ECO:0000256" key="4">
    <source>
        <dbReference type="ARBA" id="ARBA00022960"/>
    </source>
</evidence>
<dbReference type="AlphaFoldDB" id="C0BYM2"/>
<reference evidence="11" key="2">
    <citation type="submission" date="2013-06" db="EMBL/GenBank/DDBJ databases">
        <title>Draft genome sequence of Clostridium hylemonae (DSM 15053).</title>
        <authorList>
            <person name="Sudarsanam P."/>
            <person name="Ley R."/>
            <person name="Guruge J."/>
            <person name="Turnbaugh P.J."/>
            <person name="Mahowald M."/>
            <person name="Liep D."/>
            <person name="Gordon J."/>
        </authorList>
    </citation>
    <scope>NUCLEOTIDE SEQUENCE</scope>
    <source>
        <strain evidence="11">DSM 15053</strain>
    </source>
</reference>
<reference evidence="11" key="1">
    <citation type="submission" date="2009-02" db="EMBL/GenBank/DDBJ databases">
        <authorList>
            <person name="Fulton L."/>
            <person name="Clifton S."/>
            <person name="Fulton B."/>
            <person name="Xu J."/>
            <person name="Minx P."/>
            <person name="Pepin K.H."/>
            <person name="Johnson M."/>
            <person name="Bhonagiri V."/>
            <person name="Nash W.E."/>
            <person name="Mardis E.R."/>
            <person name="Wilson R.K."/>
        </authorList>
    </citation>
    <scope>NUCLEOTIDE SEQUENCE [LARGE SCALE GENOMIC DNA]</scope>
    <source>
        <strain evidence="11">DSM 15053</strain>
    </source>
</reference>
<accession>C0BYM2</accession>
<dbReference type="GO" id="GO:0006508">
    <property type="term" value="P:proteolysis"/>
    <property type="evidence" value="ECO:0007669"/>
    <property type="project" value="InterPro"/>
</dbReference>
<dbReference type="Gene3D" id="3.40.710.10">
    <property type="entry name" value="DD-peptidase/beta-lactamase superfamily"/>
    <property type="match status" value="1"/>
</dbReference>
<dbReference type="PRINTS" id="PR00725">
    <property type="entry name" value="DADACBPTASE1"/>
</dbReference>
<evidence type="ECO:0000313" key="12">
    <source>
        <dbReference type="Proteomes" id="UP000004893"/>
    </source>
</evidence>
<feature type="active site" evidence="7">
    <location>
        <position position="177"/>
    </location>
</feature>
<evidence type="ECO:0000313" key="11">
    <source>
        <dbReference type="EMBL" id="EEG74950.1"/>
    </source>
</evidence>
<keyword evidence="11" id="KW-0121">Carboxypeptidase</keyword>
<evidence type="ECO:0000256" key="1">
    <source>
        <dbReference type="ARBA" id="ARBA00007164"/>
    </source>
</evidence>
<dbReference type="HOGENOM" id="CLU_027070_2_0_9"/>
<feature type="binding site" evidence="8">
    <location>
        <position position="290"/>
    </location>
    <ligand>
        <name>substrate</name>
    </ligand>
</feature>
<evidence type="ECO:0000256" key="8">
    <source>
        <dbReference type="PIRSR" id="PIRSR618044-2"/>
    </source>
</evidence>